<dbReference type="CDD" id="cd17741">
    <property type="entry name" value="BRCT_nibrin"/>
    <property type="match status" value="1"/>
</dbReference>
<dbReference type="SMART" id="SM00240">
    <property type="entry name" value="FHA"/>
    <property type="match status" value="1"/>
</dbReference>
<feature type="region of interest" description="Disordered" evidence="13">
    <location>
        <begin position="367"/>
        <end position="480"/>
    </location>
</feature>
<feature type="compositionally biased region" description="Low complexity" evidence="13">
    <location>
        <begin position="639"/>
        <end position="651"/>
    </location>
</feature>
<feature type="compositionally biased region" description="Polar residues" evidence="13">
    <location>
        <begin position="566"/>
        <end position="580"/>
    </location>
</feature>
<dbReference type="GO" id="GO:0016605">
    <property type="term" value="C:PML body"/>
    <property type="evidence" value="ECO:0007669"/>
    <property type="project" value="UniProtKB-SubCell"/>
</dbReference>
<dbReference type="SUPFAM" id="SSF49879">
    <property type="entry name" value="SMAD/FHA domain"/>
    <property type="match status" value="1"/>
</dbReference>
<keyword evidence="5 12" id="KW-0227">DNA damage</keyword>
<keyword evidence="9 12" id="KW-0469">Meiosis</keyword>
<evidence type="ECO:0000256" key="13">
    <source>
        <dbReference type="SAM" id="MobiDB-lite"/>
    </source>
</evidence>
<evidence type="ECO:0000256" key="9">
    <source>
        <dbReference type="ARBA" id="ARBA00023254"/>
    </source>
</evidence>
<sequence>MWKLRAESRADVIRLLPGQDYVVGRKNCDVLLSNDQSISRVHAHLTVTEQAVTVKDTSKYGTFVNDEQLATGSTRTLRFGDRLTFGVFQSKFRLELDSVVVCSSCVVAEGKASLSQAVQAVGGRLVSTWTQDCTHLAMPVLKVTIKTICALLSCRPIVTPEFFTELSRAVQRRDALPTLESFRPEMGEPSLTKKPVDLHPHMERKTLFRDKTFVFLSTKQMKRLSPTISCGGGKWERLEEGSVPLSLLESPRTCVISVETGSSQALLTLPTKKWVESVGQVLHRSGLRFIAESEIGLAAIYFNSQTYCNPCISLDSESVRAPLIPGASMSQNATVDETTLPAVSQNITAYVANTEMSQDAGGAAVIGETPERRPRQACALGSPTIPESVNPQLCSSGKADAGIPGGRSAGTAPRSAPTQPDSATLKRSPQKQSSLTSYFQAVNKKRVRETDTDSPLSEAKLSRRDSEEEEDRKMKSSNSFSASVGLGSGLGENCGNGGYLSRISGAKKRKEPELGKPSGPEVSADVSHLDVSLDELESIMSVDMDEPLQSAANKKQRVDQGENVGAPSNQCRAEKQQSMANKGRGLENKGLSVTNSSQDSEEKPLGSANKRPDLGREECSSAHRAERPESEDVKEEDVSLVVVSTTTSSATGPKNDPELPTKVMQIQFKVLTLSAPCRPRPYPLHSCGPNDKNFKRFRKLPVPGLHGLPSIIGGSDLVAHNRSKNAELEEWLRDAAKEEKQQEYEEALGLDLFRYALVRFFYASATT</sequence>
<dbReference type="FunFam" id="2.60.200.20:FF:000017">
    <property type="entry name" value="Nibrin"/>
    <property type="match status" value="1"/>
</dbReference>
<dbReference type="AlphaFoldDB" id="A0A4W4EGA3"/>
<dbReference type="FunFam" id="3.40.50.10980:FF:000001">
    <property type="entry name" value="Nibrin"/>
    <property type="match status" value="1"/>
</dbReference>
<keyword evidence="10 12" id="KW-0131">Cell cycle</keyword>
<dbReference type="GO" id="GO:0030870">
    <property type="term" value="C:Mre11 complex"/>
    <property type="evidence" value="ECO:0007669"/>
    <property type="project" value="InterPro"/>
</dbReference>
<reference evidence="16" key="2">
    <citation type="journal article" date="2017" name="Sci. Adv.">
        <title>A tail of two voltages: Proteomic comparison of the three electric organs of the electric eel.</title>
        <authorList>
            <person name="Traeger L.L."/>
            <person name="Sabat G."/>
            <person name="Barrett-Wilt G.A."/>
            <person name="Wells G.B."/>
            <person name="Sussman M.R."/>
        </authorList>
    </citation>
    <scope>NUCLEOTIDE SEQUENCE [LARGE SCALE GENOMIC DNA]</scope>
</reference>
<dbReference type="Gene3D" id="3.40.50.10190">
    <property type="entry name" value="BRCT domain"/>
    <property type="match status" value="1"/>
</dbReference>
<dbReference type="InterPro" id="IPR008984">
    <property type="entry name" value="SMAD_FHA_dom_sf"/>
</dbReference>
<dbReference type="Ensembl" id="ENSEEET00000010495.2">
    <property type="protein sequence ID" value="ENSEEEP00000010373.2"/>
    <property type="gene ID" value="ENSEEEG00000005255.2"/>
</dbReference>
<dbReference type="InterPro" id="IPR000253">
    <property type="entry name" value="FHA_dom"/>
</dbReference>
<gene>
    <name evidence="15" type="primary">NBN</name>
</gene>
<evidence type="ECO:0000256" key="11">
    <source>
        <dbReference type="ARBA" id="ARBA00044757"/>
    </source>
</evidence>
<evidence type="ECO:0000256" key="2">
    <source>
        <dbReference type="ARBA" id="ARBA00004574"/>
    </source>
</evidence>
<evidence type="ECO:0000256" key="4">
    <source>
        <dbReference type="ARBA" id="ARBA00022454"/>
    </source>
</evidence>
<dbReference type="InterPro" id="IPR013908">
    <property type="entry name" value="Nibrin_C"/>
</dbReference>
<feature type="compositionally biased region" description="Basic and acidic residues" evidence="13">
    <location>
        <begin position="600"/>
        <end position="631"/>
    </location>
</feature>
<feature type="compositionally biased region" description="Basic and acidic residues" evidence="13">
    <location>
        <begin position="460"/>
        <end position="474"/>
    </location>
</feature>
<dbReference type="InterPro" id="IPR032429">
    <property type="entry name" value="Nibrin_BRCT2"/>
</dbReference>
<evidence type="ECO:0000256" key="5">
    <source>
        <dbReference type="ARBA" id="ARBA00022763"/>
    </source>
</evidence>
<evidence type="ECO:0000256" key="6">
    <source>
        <dbReference type="ARBA" id="ARBA00022895"/>
    </source>
</evidence>
<reference evidence="15" key="5">
    <citation type="submission" date="2025-09" db="UniProtKB">
        <authorList>
            <consortium name="Ensembl"/>
        </authorList>
    </citation>
    <scope>IDENTIFICATION</scope>
</reference>
<dbReference type="GeneTree" id="ENSGT00390000000521"/>
<dbReference type="Gene3D" id="3.40.50.10980">
    <property type="entry name" value="Nibrin, BRCT2 domain"/>
    <property type="match status" value="1"/>
</dbReference>
<evidence type="ECO:0000256" key="10">
    <source>
        <dbReference type="ARBA" id="ARBA00023306"/>
    </source>
</evidence>
<reference evidence="15" key="4">
    <citation type="submission" date="2025-08" db="UniProtKB">
        <authorList>
            <consortium name="Ensembl"/>
        </authorList>
    </citation>
    <scope>IDENTIFICATION</scope>
</reference>
<reference evidence="15" key="3">
    <citation type="submission" date="2020-05" db="EMBL/GenBank/DDBJ databases">
        <title>Electrophorus electricus (electric eel) genome, fEleEle1, primary haplotype.</title>
        <authorList>
            <person name="Myers G."/>
            <person name="Meyer A."/>
            <person name="Fedrigo O."/>
            <person name="Formenti G."/>
            <person name="Rhie A."/>
            <person name="Tracey A."/>
            <person name="Sims Y."/>
            <person name="Jarvis E.D."/>
        </authorList>
    </citation>
    <scope>NUCLEOTIDE SEQUENCE [LARGE SCALE GENOMIC DNA]</scope>
</reference>
<dbReference type="GO" id="GO:0000723">
    <property type="term" value="P:telomere maintenance"/>
    <property type="evidence" value="ECO:0007669"/>
    <property type="project" value="InterPro"/>
</dbReference>
<dbReference type="GO" id="GO:0000781">
    <property type="term" value="C:chromosome, telomeric region"/>
    <property type="evidence" value="ECO:0007669"/>
    <property type="project" value="UniProtKB-SubCell"/>
</dbReference>
<comment type="subunit">
    <text evidence="12">Component of the MRN complex.</text>
</comment>
<dbReference type="PROSITE" id="PS50006">
    <property type="entry name" value="FHA_DOMAIN"/>
    <property type="match status" value="1"/>
</dbReference>
<dbReference type="SMART" id="SM01348">
    <property type="entry name" value="Nbs1_C"/>
    <property type="match status" value="1"/>
</dbReference>
<evidence type="ECO:0000256" key="12">
    <source>
        <dbReference type="PIRNR" id="PIRNR011869"/>
    </source>
</evidence>
<evidence type="ECO:0000256" key="7">
    <source>
        <dbReference type="ARBA" id="ARBA00023204"/>
    </source>
</evidence>
<evidence type="ECO:0000256" key="3">
    <source>
        <dbReference type="ARBA" id="ARBA00020013"/>
    </source>
</evidence>
<evidence type="ECO:0000256" key="8">
    <source>
        <dbReference type="ARBA" id="ARBA00023242"/>
    </source>
</evidence>
<evidence type="ECO:0000256" key="1">
    <source>
        <dbReference type="ARBA" id="ARBA00004322"/>
    </source>
</evidence>
<dbReference type="PANTHER" id="PTHR12162">
    <property type="entry name" value="NIBRIN-RELATED"/>
    <property type="match status" value="1"/>
</dbReference>
<dbReference type="PANTHER" id="PTHR12162:SF0">
    <property type="entry name" value="NIBRIN"/>
    <property type="match status" value="1"/>
</dbReference>
<feature type="domain" description="FHA" evidence="14">
    <location>
        <begin position="21"/>
        <end position="69"/>
    </location>
</feature>
<reference evidence="16" key="1">
    <citation type="journal article" date="2014" name="Science">
        <title>Nonhuman genetics. Genomic basis for the convergent evolution of electric organs.</title>
        <authorList>
            <person name="Gallant J.R."/>
            <person name="Traeger L.L."/>
            <person name="Volkening J.D."/>
            <person name="Moffett H."/>
            <person name="Chen P.H."/>
            <person name="Novina C.D."/>
            <person name="Phillips G.N.Jr."/>
            <person name="Anand R."/>
            <person name="Wells G.B."/>
            <person name="Pinch M."/>
            <person name="Guth R."/>
            <person name="Unguez G.A."/>
            <person name="Albert J.S."/>
            <person name="Zakon H.H."/>
            <person name="Samanta M.P."/>
            <person name="Sussman M.R."/>
        </authorList>
    </citation>
    <scope>NUCLEOTIDE SEQUENCE [LARGE SCALE GENOMIC DNA]</scope>
</reference>
<proteinExistence type="inferred from homology"/>
<evidence type="ECO:0000313" key="15">
    <source>
        <dbReference type="Ensembl" id="ENSEEEP00000010373.2"/>
    </source>
</evidence>
<dbReference type="Proteomes" id="UP000314983">
    <property type="component" value="Chromosome 10"/>
</dbReference>
<feature type="compositionally biased region" description="Polar residues" evidence="13">
    <location>
        <begin position="385"/>
        <end position="395"/>
    </location>
</feature>
<comment type="subcellular location">
    <subcellularLocation>
        <location evidence="2">Chromosome</location>
        <location evidence="2">Telomere</location>
    </subcellularLocation>
    <subcellularLocation>
        <location evidence="1">Nucleus</location>
        <location evidence="1">PML body</location>
    </subcellularLocation>
</comment>
<keyword evidence="6 12" id="KW-0779">Telomere</keyword>
<comment type="similarity">
    <text evidence="11">Belongs to the Nibrin family.</text>
</comment>
<organism evidence="15 16">
    <name type="scientific">Electrophorus electricus</name>
    <name type="common">Electric eel</name>
    <name type="synonym">Gymnotus electricus</name>
    <dbReference type="NCBI Taxonomy" id="8005"/>
    <lineage>
        <taxon>Eukaryota</taxon>
        <taxon>Metazoa</taxon>
        <taxon>Chordata</taxon>
        <taxon>Craniata</taxon>
        <taxon>Vertebrata</taxon>
        <taxon>Euteleostomi</taxon>
        <taxon>Actinopterygii</taxon>
        <taxon>Neopterygii</taxon>
        <taxon>Teleostei</taxon>
        <taxon>Ostariophysi</taxon>
        <taxon>Gymnotiformes</taxon>
        <taxon>Gymnotoidei</taxon>
        <taxon>Gymnotidae</taxon>
        <taxon>Electrophorus</taxon>
    </lineage>
</organism>
<dbReference type="CDD" id="cd22667">
    <property type="entry name" value="FHA_NBN"/>
    <property type="match status" value="1"/>
</dbReference>
<dbReference type="GO" id="GO:0000724">
    <property type="term" value="P:double-strand break repair via homologous recombination"/>
    <property type="evidence" value="ECO:0007669"/>
    <property type="project" value="TreeGrafter"/>
</dbReference>
<protein>
    <recommendedName>
        <fullName evidence="3 12">Nibrin</fullName>
    </recommendedName>
</protein>
<name>A0A4W4EGA3_ELEEL</name>
<dbReference type="InterPro" id="IPR036420">
    <property type="entry name" value="BRCT_dom_sf"/>
</dbReference>
<dbReference type="GO" id="GO:0051321">
    <property type="term" value="P:meiotic cell cycle"/>
    <property type="evidence" value="ECO:0007669"/>
    <property type="project" value="UniProtKB-KW"/>
</dbReference>
<dbReference type="PIRSF" id="PIRSF011869">
    <property type="entry name" value="Nibrin_animal"/>
    <property type="match status" value="1"/>
</dbReference>
<dbReference type="Gene3D" id="2.60.200.20">
    <property type="match status" value="1"/>
</dbReference>
<accession>A0A4W4EGA3</accession>
<dbReference type="InterPro" id="IPR040227">
    <property type="entry name" value="Nibrin-rel"/>
</dbReference>
<feature type="region of interest" description="Disordered" evidence="13">
    <location>
        <begin position="505"/>
        <end position="659"/>
    </location>
</feature>
<dbReference type="Pfam" id="PF08599">
    <property type="entry name" value="Nbs1_C"/>
    <property type="match status" value="1"/>
</dbReference>
<dbReference type="Pfam" id="PF00498">
    <property type="entry name" value="FHA"/>
    <property type="match status" value="1"/>
</dbReference>
<dbReference type="SUPFAM" id="SSF52113">
    <property type="entry name" value="BRCT domain"/>
    <property type="match status" value="1"/>
</dbReference>
<comment type="function">
    <text evidence="12">Component of the MRN complex, which plays a central role in double-strand break (DSB) repair, DNA recombination, maintenance of telomere integrity and meiosis. The MRN complex is involved in the repair of DNA double-strand breaks (DSBs) via homologous recombination (HR), an error-free mechanism which primarily occurs during S and G2 phases. The complex (1) mediates the end resection of damaged DNA, which generates proper single-stranded DNA, a key initial steps in HR, and is (2) required for the recruitment of other repair factors and efficient activation of ATM and ATR upon DNA damage. The MRN complex possesses single-strand endonuclease activity and double-strand-specific 3'-5' exonuclease activity, which are provided by MRE11, to initiate end resection, which is required for single-strand invasion and recombination. Within the MRN complex, nbn acts as a protein-protein adapter, which specifically recognizes and binds phosphorylated proteins, promoting their recruitment to DNA damage sites. Recruits mre11 and rad50 components of the MRN complex to DSBs in response to DNA damage. Promotes the recruitment of PI3/PI4-kinase family members atm, atr, and probably DNA-PKcs to the DNA damage sites, activating their functions. Mediates the recruitment of phosphorylated rbbp8/CtIP to DSBs, leading to cooperation between the MRN complex and rbbp8/CtIP to initiate end resection.</text>
</comment>
<keyword evidence="7 12" id="KW-0234">DNA repair</keyword>
<dbReference type="InterPro" id="IPR016592">
    <property type="entry name" value="Nibrin_met"/>
</dbReference>
<keyword evidence="4" id="KW-0158">Chromosome</keyword>
<keyword evidence="16" id="KW-1185">Reference proteome</keyword>
<keyword evidence="8 12" id="KW-0539">Nucleus</keyword>
<dbReference type="GO" id="GO:0003684">
    <property type="term" value="F:damaged DNA binding"/>
    <property type="evidence" value="ECO:0007669"/>
    <property type="project" value="TreeGrafter"/>
</dbReference>
<dbReference type="InterPro" id="IPR043014">
    <property type="entry name" value="Nibrin_BRCT2_sf"/>
</dbReference>
<evidence type="ECO:0000259" key="14">
    <source>
        <dbReference type="PROSITE" id="PS50006"/>
    </source>
</evidence>
<dbReference type="Pfam" id="PF16508">
    <property type="entry name" value="NIBRIN_BRCT_II"/>
    <property type="match status" value="1"/>
</dbReference>
<evidence type="ECO:0000313" key="16">
    <source>
        <dbReference type="Proteomes" id="UP000314983"/>
    </source>
</evidence>
<dbReference type="GO" id="GO:0007095">
    <property type="term" value="P:mitotic G2 DNA damage checkpoint signaling"/>
    <property type="evidence" value="ECO:0007669"/>
    <property type="project" value="InterPro"/>
</dbReference>
<feature type="compositionally biased region" description="Polar residues" evidence="13">
    <location>
        <begin position="416"/>
        <end position="440"/>
    </location>
</feature>